<keyword evidence="2" id="KW-0812">Transmembrane</keyword>
<feature type="compositionally biased region" description="Acidic residues" evidence="1">
    <location>
        <begin position="95"/>
        <end position="110"/>
    </location>
</feature>
<feature type="region of interest" description="Disordered" evidence="1">
    <location>
        <begin position="1"/>
        <end position="228"/>
    </location>
</feature>
<feature type="compositionally biased region" description="Acidic residues" evidence="1">
    <location>
        <begin position="684"/>
        <end position="696"/>
    </location>
</feature>
<feature type="compositionally biased region" description="Acidic residues" evidence="1">
    <location>
        <begin position="978"/>
        <end position="987"/>
    </location>
</feature>
<keyword evidence="2" id="KW-0472">Membrane</keyword>
<feature type="compositionally biased region" description="Acidic residues" evidence="1">
    <location>
        <begin position="732"/>
        <end position="743"/>
    </location>
</feature>
<feature type="compositionally biased region" description="Basic and acidic residues" evidence="1">
    <location>
        <begin position="527"/>
        <end position="540"/>
    </location>
</feature>
<feature type="compositionally biased region" description="Low complexity" evidence="1">
    <location>
        <begin position="263"/>
        <end position="286"/>
    </location>
</feature>
<feature type="compositionally biased region" description="Acidic residues" evidence="1">
    <location>
        <begin position="1"/>
        <end position="11"/>
    </location>
</feature>
<feature type="transmembrane region" description="Helical" evidence="2">
    <location>
        <begin position="1143"/>
        <end position="1163"/>
    </location>
</feature>
<keyword evidence="2" id="KW-1133">Transmembrane helix</keyword>
<feature type="compositionally biased region" description="Basic and acidic residues" evidence="1">
    <location>
        <begin position="420"/>
        <end position="440"/>
    </location>
</feature>
<protein>
    <submittedName>
        <fullName evidence="3">Uncharacterized protein</fullName>
    </submittedName>
</protein>
<feature type="compositionally biased region" description="Acidic residues" evidence="1">
    <location>
        <begin position="822"/>
        <end position="835"/>
    </location>
</feature>
<accession>A0AAD2FZM4</accession>
<feature type="compositionally biased region" description="Polar residues" evidence="1">
    <location>
        <begin position="444"/>
        <end position="459"/>
    </location>
</feature>
<evidence type="ECO:0000313" key="3">
    <source>
        <dbReference type="EMBL" id="CAJ1958180.1"/>
    </source>
</evidence>
<feature type="compositionally biased region" description="Polar residues" evidence="1">
    <location>
        <begin position="195"/>
        <end position="228"/>
    </location>
</feature>
<sequence>MSDSDSSDDEGIPSIAALVNSLVPNAPGSDDDSDSDAGERADVVGKLPSSISNLVQSLVQQYDSISDDSDPGNSSSDDDDENNNKKNAPARVPVDDDDSDDDDDDEDDADLSNLVQNILNRRAHRDSVDVNSRLGPITMNIPKSSPKHSPKKVDIKKSSAKAPPKSTGLQDTMHSLPEHKAILSPLPSTPIRSKITPSGRQRQANGKSSPSETNSIQQTAQSLSLNESSHTIISAASTDSIFDAAELDDALGKGDFNDDDNSESSFAIPNGSISSSIGEFASSVSARDNSKQNRTKKRKSPKPSKSSSSKASKASKISKASKASKASSKDKSKSRRSKSSRRYKLEKQPLSPLLGKMVGDSAGGDEDDILSPLALQTPLKKKKKASKITKSKSERSDSRSKRSRSSLSRSSHKSVKKNSNAKEDRASPDRGHPRRSKENDIPETPSSKYDNSSRPQRTPRSAGLLSPPSKPDAIIPETPGSKTQQSSIRSAKKGSPSKVSSAKIKPKRRRSKRESIQKAPFTKPSKQNKEAKVVPTDDQRQPVANAHAMSPSDKESVVSPKQSNPKETNSRKADSPGQHNAVSPGQESNISSSRRADDDFVEYEEAEYEQPLHPSTPGQHNAVAPRQESNISCTRRADDEFVGYEEVEYEQPLHPSKPIHMISFTNEVGLLPLDGDTSISSSSTEEEDEYETESSEGEGGTEYGSEVSGSQIPHYSNHDSMQQDSTVPPSEAEYESDLVDDSNADNKDFGNAYEEYESDKSPAVGKFGNDYAGDSVAIDDDYESDDSDSFVEEEPIAEPAKRSGRRTMLQRAEKQSDLSLDGLDDYESDSDDSIEEPPKRTGRRALLERSVSSDDLTAVLDEYELDSDSDDGDNGDNSDSFVEEEPIAEPPKRSGRRTMLQRAEKQSDLSLDDYESDSEESESEEDLVEESPKRTGRRALLERSVSSDDLTAVLDEYELDSDSESGQNEDNEGSRDGSDDESDDEYEPNQKRKGARERQSRPVPGSNNRERESWPVPGSNPRKNLPLSDASSSVDYTDGSDSIGLDKQDYEASSDNEPTEQSKRYGVVNENDDDSDFNSDNEFDFEDYNVIGVSDESSDESDSYSAASGVDSVEDRNYYAKLDAVTRREDQLALRSQRLRRKVYLAVGIMFVMILALVILFIVDPLGKDVLIQEGSRRLRGRPKIQ</sequence>
<evidence type="ECO:0000256" key="1">
    <source>
        <dbReference type="SAM" id="MobiDB-lite"/>
    </source>
</evidence>
<feature type="compositionally biased region" description="Acidic residues" evidence="1">
    <location>
        <begin position="910"/>
        <end position="929"/>
    </location>
</feature>
<evidence type="ECO:0000256" key="2">
    <source>
        <dbReference type="SAM" id="Phobius"/>
    </source>
</evidence>
<feature type="compositionally biased region" description="Polar residues" evidence="1">
    <location>
        <begin position="577"/>
        <end position="593"/>
    </location>
</feature>
<organism evidence="3 4">
    <name type="scientific">Cylindrotheca closterium</name>
    <dbReference type="NCBI Taxonomy" id="2856"/>
    <lineage>
        <taxon>Eukaryota</taxon>
        <taxon>Sar</taxon>
        <taxon>Stramenopiles</taxon>
        <taxon>Ochrophyta</taxon>
        <taxon>Bacillariophyta</taxon>
        <taxon>Bacillariophyceae</taxon>
        <taxon>Bacillariophycidae</taxon>
        <taxon>Bacillariales</taxon>
        <taxon>Bacillariaceae</taxon>
        <taxon>Cylindrotheca</taxon>
    </lineage>
</organism>
<dbReference type="Proteomes" id="UP001295423">
    <property type="component" value="Unassembled WGS sequence"/>
</dbReference>
<feature type="compositionally biased region" description="Polar residues" evidence="1">
    <location>
        <begin position="711"/>
        <end position="728"/>
    </location>
</feature>
<feature type="compositionally biased region" description="Acidic residues" evidence="1">
    <location>
        <begin position="65"/>
        <end position="81"/>
    </location>
</feature>
<feature type="compositionally biased region" description="Acidic residues" evidence="1">
    <location>
        <begin position="777"/>
        <end position="796"/>
    </location>
</feature>
<feature type="compositionally biased region" description="Acidic residues" evidence="1">
    <location>
        <begin position="955"/>
        <end position="971"/>
    </location>
</feature>
<feature type="region of interest" description="Disordered" evidence="1">
    <location>
        <begin position="670"/>
        <end position="1081"/>
    </location>
</feature>
<reference evidence="3" key="1">
    <citation type="submission" date="2023-08" db="EMBL/GenBank/DDBJ databases">
        <authorList>
            <person name="Audoor S."/>
            <person name="Bilcke G."/>
        </authorList>
    </citation>
    <scope>NUCLEOTIDE SEQUENCE</scope>
</reference>
<name>A0AAD2FZM4_9STRA</name>
<feature type="compositionally biased region" description="Acidic residues" evidence="1">
    <location>
        <begin position="861"/>
        <end position="887"/>
    </location>
</feature>
<dbReference type="EMBL" id="CAKOGP040001969">
    <property type="protein sequence ID" value="CAJ1958180.1"/>
    <property type="molecule type" value="Genomic_DNA"/>
</dbReference>
<feature type="compositionally biased region" description="Low complexity" evidence="1">
    <location>
        <begin position="303"/>
        <end position="326"/>
    </location>
</feature>
<feature type="compositionally biased region" description="Basic residues" evidence="1">
    <location>
        <begin position="332"/>
        <end position="344"/>
    </location>
</feature>
<feature type="compositionally biased region" description="Polar residues" evidence="1">
    <location>
        <begin position="49"/>
        <end position="62"/>
    </location>
</feature>
<comment type="caution">
    <text evidence="3">The sequence shown here is derived from an EMBL/GenBank/DDBJ whole genome shotgun (WGS) entry which is preliminary data.</text>
</comment>
<keyword evidence="4" id="KW-1185">Reference proteome</keyword>
<feature type="region of interest" description="Disordered" evidence="1">
    <location>
        <begin position="250"/>
        <end position="637"/>
    </location>
</feature>
<feature type="compositionally biased region" description="Basic and acidic residues" evidence="1">
    <location>
        <begin position="391"/>
        <end position="400"/>
    </location>
</feature>
<feature type="compositionally biased region" description="Acidic residues" evidence="1">
    <location>
        <begin position="1070"/>
        <end position="1081"/>
    </location>
</feature>
<dbReference type="AlphaFoldDB" id="A0AAD2FZM4"/>
<proteinExistence type="predicted"/>
<gene>
    <name evidence="3" type="ORF">CYCCA115_LOCUS17062</name>
</gene>
<feature type="compositionally biased region" description="Basic residues" evidence="1">
    <location>
        <begin position="379"/>
        <end position="390"/>
    </location>
</feature>
<evidence type="ECO:0000313" key="4">
    <source>
        <dbReference type="Proteomes" id="UP001295423"/>
    </source>
</evidence>
<feature type="compositionally biased region" description="Polar residues" evidence="1">
    <location>
        <begin position="480"/>
        <end position="489"/>
    </location>
</feature>
<feature type="compositionally biased region" description="Acidic residues" evidence="1">
    <location>
        <begin position="599"/>
        <end position="608"/>
    </location>
</feature>
<feature type="compositionally biased region" description="Basic residues" evidence="1">
    <location>
        <begin position="293"/>
        <end position="302"/>
    </location>
</feature>